<dbReference type="Pfam" id="PF06985">
    <property type="entry name" value="HET"/>
    <property type="match status" value="1"/>
</dbReference>
<dbReference type="GeneID" id="42044993"/>
<gene>
    <name evidence="2" type="ORF">FPRO_00103</name>
</gene>
<dbReference type="AlphaFoldDB" id="A0A1L7V6K6"/>
<evidence type="ECO:0000313" key="2">
    <source>
        <dbReference type="EMBL" id="CZR35774.1"/>
    </source>
</evidence>
<accession>A0A1L7V6K6</accession>
<protein>
    <submittedName>
        <fullName evidence="2">Related to tol protein</fullName>
    </submittedName>
</protein>
<dbReference type="Proteomes" id="UP000183971">
    <property type="component" value="Unassembled WGS sequence"/>
</dbReference>
<dbReference type="InterPro" id="IPR010730">
    <property type="entry name" value="HET"/>
</dbReference>
<dbReference type="PANTHER" id="PTHR33112">
    <property type="entry name" value="DOMAIN PROTEIN, PUTATIVE-RELATED"/>
    <property type="match status" value="1"/>
</dbReference>
<reference evidence="3" key="1">
    <citation type="journal article" date="2016" name="Genome Biol. Evol.">
        <title>Comparative 'omics' of the Fusarium fujikuroi species complex highlights differences in genetic potential and metabolite synthesis.</title>
        <authorList>
            <person name="Niehaus E.-M."/>
            <person name="Muensterkoetter M."/>
            <person name="Proctor R.H."/>
            <person name="Brown D.W."/>
            <person name="Sharon A."/>
            <person name="Idan Y."/>
            <person name="Oren-Young L."/>
            <person name="Sieber C.M."/>
            <person name="Novak O."/>
            <person name="Pencik A."/>
            <person name="Tarkowska D."/>
            <person name="Hromadova K."/>
            <person name="Freeman S."/>
            <person name="Maymon M."/>
            <person name="Elazar M."/>
            <person name="Youssef S.A."/>
            <person name="El-Shabrawy E.S.M."/>
            <person name="Shalaby A.B.A."/>
            <person name="Houterman P."/>
            <person name="Brock N.L."/>
            <person name="Burkhardt I."/>
            <person name="Tsavkelova E.A."/>
            <person name="Dickschat J.S."/>
            <person name="Galuszka P."/>
            <person name="Gueldener U."/>
            <person name="Tudzynski B."/>
        </authorList>
    </citation>
    <scope>NUCLEOTIDE SEQUENCE [LARGE SCALE GENOMIC DNA]</scope>
    <source>
        <strain evidence="3">ET1</strain>
    </source>
</reference>
<organism evidence="2 3">
    <name type="scientific">Fusarium proliferatum (strain ET1)</name>
    <name type="common">Orchid endophyte fungus</name>
    <dbReference type="NCBI Taxonomy" id="1227346"/>
    <lineage>
        <taxon>Eukaryota</taxon>
        <taxon>Fungi</taxon>
        <taxon>Dikarya</taxon>
        <taxon>Ascomycota</taxon>
        <taxon>Pezizomycotina</taxon>
        <taxon>Sordariomycetes</taxon>
        <taxon>Hypocreomycetidae</taxon>
        <taxon>Hypocreales</taxon>
        <taxon>Nectriaceae</taxon>
        <taxon>Fusarium</taxon>
        <taxon>Fusarium fujikuroi species complex</taxon>
    </lineage>
</organism>
<comment type="caution">
    <text evidence="2">The sequence shown here is derived from an EMBL/GenBank/DDBJ whole genome shotgun (WGS) entry which is preliminary data.</text>
</comment>
<keyword evidence="3" id="KW-1185">Reference proteome</keyword>
<sequence>MDDSLLRGHTCLHCQKLNLCDELEKVFICRDLKSRHYPDHHHMRFTGLRLDDLQEGARSGCSLGKYLSSQLGEGYPEQWSPHDLKLYTDDWRFWGLIPLEKTLSSDQKLGFPMKDHYVHAPSYKGYGHPEFLSYNLTTDQEFKWSEGLSFTRKPISTDPLSDITAATIRDWKARCDTRQCQSHTICSRPIPRFLPSRLIEIVRISKGQKPCDRIPWEDIPRTIQDAILTSHKLGIGFIWVDSLCIIQDRKGSHKEIEIGQMTQVYTHAAFTIAAKRAPDAHTGFLHPRSLPSGTTVVEVRDEAGETRQCILTFQVPERDEDQNFLDTRGWTLQEYILSRRLLIIGSLTTVWSCRKEREGNCDGWSLDRKRGDPFRFEATWIWSDKTVFKNTHRLDAIAFFGTHPEYDHPRPDDRSIRLEWKYLVELYTRRNLTRPTDRILAISGLAQIFSRIRGGKYAAGLWVNDLPQALLWETSSGASCPRPSNQGPSWSWTAINRAVTCDFGNGRNVSSVDSIEYELDQPGAPFGSVKCGTLRVTGPALDLEWKCSRSTSHRKNPGGHHLKYLTADGGYINANIKFCPDAEESDSDWATVTLLAIKTHELTAGLVLRKKNDTDCSRLGFFNARLRENNPNSYCQLPMVKEWGSRTFTIV</sequence>
<dbReference type="PANTHER" id="PTHR33112:SF16">
    <property type="entry name" value="HETEROKARYON INCOMPATIBILITY DOMAIN-CONTAINING PROTEIN"/>
    <property type="match status" value="1"/>
</dbReference>
<evidence type="ECO:0000313" key="3">
    <source>
        <dbReference type="Proteomes" id="UP000183971"/>
    </source>
</evidence>
<name>A0A1L7V6K6_FUSPR</name>
<dbReference type="EMBL" id="FJOF01000001">
    <property type="protein sequence ID" value="CZR35774.1"/>
    <property type="molecule type" value="Genomic_DNA"/>
</dbReference>
<feature type="domain" description="Heterokaryon incompatibility" evidence="1">
    <location>
        <begin position="214"/>
        <end position="334"/>
    </location>
</feature>
<evidence type="ECO:0000259" key="1">
    <source>
        <dbReference type="Pfam" id="PF06985"/>
    </source>
</evidence>
<dbReference type="VEuPathDB" id="FungiDB:FPRO_00103"/>
<dbReference type="RefSeq" id="XP_031076367.1">
    <property type="nucleotide sequence ID" value="XM_031225764.1"/>
</dbReference>
<proteinExistence type="predicted"/>